<dbReference type="Proteomes" id="UP001501116">
    <property type="component" value="Unassembled WGS sequence"/>
</dbReference>
<dbReference type="RefSeq" id="WP_344428748.1">
    <property type="nucleotide sequence ID" value="NZ_BAAANN010000036.1"/>
</dbReference>
<organism evidence="2 3">
    <name type="scientific">Amycolatopsis minnesotensis</name>
    <dbReference type="NCBI Taxonomy" id="337894"/>
    <lineage>
        <taxon>Bacteria</taxon>
        <taxon>Bacillati</taxon>
        <taxon>Actinomycetota</taxon>
        <taxon>Actinomycetes</taxon>
        <taxon>Pseudonocardiales</taxon>
        <taxon>Pseudonocardiaceae</taxon>
        <taxon>Amycolatopsis</taxon>
    </lineage>
</organism>
<reference evidence="3" key="1">
    <citation type="journal article" date="2019" name="Int. J. Syst. Evol. Microbiol.">
        <title>The Global Catalogue of Microorganisms (GCM) 10K type strain sequencing project: providing services to taxonomists for standard genome sequencing and annotation.</title>
        <authorList>
            <consortium name="The Broad Institute Genomics Platform"/>
            <consortium name="The Broad Institute Genome Sequencing Center for Infectious Disease"/>
            <person name="Wu L."/>
            <person name="Ma J."/>
        </authorList>
    </citation>
    <scope>NUCLEOTIDE SEQUENCE [LARGE SCALE GENOMIC DNA]</scope>
    <source>
        <strain evidence="3">JCM 14545</strain>
    </source>
</reference>
<proteinExistence type="predicted"/>
<sequence length="150" mass="15106">MAPSALDGPTGGYRNAPVSAPGVNALSGSPPPAWGGGLPGGVLSVRPTELMHAVSAFQEAAAAASQAANTAPHTTSLSDTVTSDTAPWGADPLGAAFGSRYTEPARQVPAALEALAKVLHETADRLGRTTRGFVDADDQAAAMVKHHARD</sequence>
<evidence type="ECO:0000313" key="2">
    <source>
        <dbReference type="EMBL" id="GAA1982201.1"/>
    </source>
</evidence>
<evidence type="ECO:0000313" key="3">
    <source>
        <dbReference type="Proteomes" id="UP001501116"/>
    </source>
</evidence>
<keyword evidence="3" id="KW-1185">Reference proteome</keyword>
<evidence type="ECO:0008006" key="4">
    <source>
        <dbReference type="Google" id="ProtNLM"/>
    </source>
</evidence>
<gene>
    <name evidence="2" type="ORF">GCM10009754_68870</name>
</gene>
<comment type="caution">
    <text evidence="2">The sequence shown here is derived from an EMBL/GenBank/DDBJ whole genome shotgun (WGS) entry which is preliminary data.</text>
</comment>
<feature type="region of interest" description="Disordered" evidence="1">
    <location>
        <begin position="1"/>
        <end position="42"/>
    </location>
</feature>
<feature type="region of interest" description="Disordered" evidence="1">
    <location>
        <begin position="63"/>
        <end position="85"/>
    </location>
</feature>
<dbReference type="EMBL" id="BAAANN010000036">
    <property type="protein sequence ID" value="GAA1982201.1"/>
    <property type="molecule type" value="Genomic_DNA"/>
</dbReference>
<accession>A0ABP5DL78</accession>
<protein>
    <recommendedName>
        <fullName evidence="4">Excreted virulence factor EspC (Type VII ESX diderm)</fullName>
    </recommendedName>
</protein>
<evidence type="ECO:0000256" key="1">
    <source>
        <dbReference type="SAM" id="MobiDB-lite"/>
    </source>
</evidence>
<name>A0ABP5DL78_9PSEU</name>